<name>A0ACB9ZXQ9_CATRO</name>
<dbReference type="EMBL" id="CM044707">
    <property type="protein sequence ID" value="KAI5653055.1"/>
    <property type="molecule type" value="Genomic_DNA"/>
</dbReference>
<gene>
    <name evidence="1" type="ORF">M9H77_30242</name>
</gene>
<keyword evidence="2" id="KW-1185">Reference proteome</keyword>
<sequence length="150" mass="17127">MCHLATEIENQKKRIGFSKTNLPSSRNVGPKPQASIYKSWPKKKDTPKAAFKDHSKPKVEEKGMLITNLSWCLKCNGVGLIAINCPAKRTLVFSEDLNGWIEKSDYDCQKGIVDKDKSSFNHQHRKEPKHLNAWVYRAFFFICSSLEVEA</sequence>
<organism evidence="1 2">
    <name type="scientific">Catharanthus roseus</name>
    <name type="common">Madagascar periwinkle</name>
    <name type="synonym">Vinca rosea</name>
    <dbReference type="NCBI Taxonomy" id="4058"/>
    <lineage>
        <taxon>Eukaryota</taxon>
        <taxon>Viridiplantae</taxon>
        <taxon>Streptophyta</taxon>
        <taxon>Embryophyta</taxon>
        <taxon>Tracheophyta</taxon>
        <taxon>Spermatophyta</taxon>
        <taxon>Magnoliopsida</taxon>
        <taxon>eudicotyledons</taxon>
        <taxon>Gunneridae</taxon>
        <taxon>Pentapetalae</taxon>
        <taxon>asterids</taxon>
        <taxon>lamiids</taxon>
        <taxon>Gentianales</taxon>
        <taxon>Apocynaceae</taxon>
        <taxon>Rauvolfioideae</taxon>
        <taxon>Vinceae</taxon>
        <taxon>Catharanthinae</taxon>
        <taxon>Catharanthus</taxon>
    </lineage>
</organism>
<evidence type="ECO:0000313" key="1">
    <source>
        <dbReference type="EMBL" id="KAI5653055.1"/>
    </source>
</evidence>
<reference evidence="2" key="1">
    <citation type="journal article" date="2023" name="Nat. Plants">
        <title>Single-cell RNA sequencing provides a high-resolution roadmap for understanding the multicellular compartmentation of specialized metabolism.</title>
        <authorList>
            <person name="Sun S."/>
            <person name="Shen X."/>
            <person name="Li Y."/>
            <person name="Li Y."/>
            <person name="Wang S."/>
            <person name="Li R."/>
            <person name="Zhang H."/>
            <person name="Shen G."/>
            <person name="Guo B."/>
            <person name="Wei J."/>
            <person name="Xu J."/>
            <person name="St-Pierre B."/>
            <person name="Chen S."/>
            <person name="Sun C."/>
        </authorList>
    </citation>
    <scope>NUCLEOTIDE SEQUENCE [LARGE SCALE GENOMIC DNA]</scope>
</reference>
<comment type="caution">
    <text evidence="1">The sequence shown here is derived from an EMBL/GenBank/DDBJ whole genome shotgun (WGS) entry which is preliminary data.</text>
</comment>
<evidence type="ECO:0000313" key="2">
    <source>
        <dbReference type="Proteomes" id="UP001060085"/>
    </source>
</evidence>
<dbReference type="Proteomes" id="UP001060085">
    <property type="component" value="Linkage Group LG07"/>
</dbReference>
<protein>
    <submittedName>
        <fullName evidence="1">Uncharacterized protein</fullName>
    </submittedName>
</protein>
<accession>A0ACB9ZXQ9</accession>
<proteinExistence type="predicted"/>